<protein>
    <recommendedName>
        <fullName evidence="6">Esterase</fullName>
    </recommendedName>
</protein>
<keyword evidence="2" id="KW-0378">Hydrolase</keyword>
<sequence length="243" mass="26156">MRCWSTFLAVLPGALCPAIVPASAVTAGEIRTAEQPYVIANSAVLTVRSQTGEAYQVYVAWPDGTPPPDGWPILYLLDGNDQFPVAVATARRMARMPERSGVSPGIIVGIDAGPLSRRSRDYTPRANLPAGLIRGPGTHHPTGGADAFLTFLTTRIKPVVEGRWPVDPGRQTLAGHSFGGLASLYELHRFGHFTGYAAISPSLWFGGGTVLPDNVRQFDGHRSSPPFWQSALFRALHFLVTPT</sequence>
<keyword evidence="5" id="KW-1185">Reference proteome</keyword>
<comment type="caution">
    <text evidence="4">The sequence shown here is derived from an EMBL/GenBank/DDBJ whole genome shotgun (WGS) entry which is preliminary data.</text>
</comment>
<dbReference type="PANTHER" id="PTHR40841:SF2">
    <property type="entry name" value="SIDEROPHORE-DEGRADING ESTERASE (EUROFUNG)"/>
    <property type="match status" value="1"/>
</dbReference>
<dbReference type="PANTHER" id="PTHR40841">
    <property type="entry name" value="SIDEROPHORE TRIACETYLFUSARININE C ESTERASE"/>
    <property type="match status" value="1"/>
</dbReference>
<dbReference type="GO" id="GO:0016788">
    <property type="term" value="F:hydrolase activity, acting on ester bonds"/>
    <property type="evidence" value="ECO:0007669"/>
    <property type="project" value="TreeGrafter"/>
</dbReference>
<evidence type="ECO:0000256" key="2">
    <source>
        <dbReference type="ARBA" id="ARBA00022801"/>
    </source>
</evidence>
<evidence type="ECO:0000313" key="5">
    <source>
        <dbReference type="Proteomes" id="UP000015525"/>
    </source>
</evidence>
<dbReference type="PATRIC" id="fig|1329909.3.peg.3647"/>
<keyword evidence="3" id="KW-0732">Signal</keyword>
<dbReference type="InterPro" id="IPR052558">
    <property type="entry name" value="Siderophore_Hydrolase_D"/>
</dbReference>
<dbReference type="SUPFAM" id="SSF53474">
    <property type="entry name" value="alpha/beta-Hydrolases"/>
    <property type="match status" value="1"/>
</dbReference>
<feature type="signal peptide" evidence="3">
    <location>
        <begin position="1"/>
        <end position="24"/>
    </location>
</feature>
<evidence type="ECO:0000256" key="1">
    <source>
        <dbReference type="ARBA" id="ARBA00005622"/>
    </source>
</evidence>
<dbReference type="InterPro" id="IPR029058">
    <property type="entry name" value="AB_hydrolase_fold"/>
</dbReference>
<organism evidence="4 5">
    <name type="scientific">Sphingobium quisquiliarum P25</name>
    <dbReference type="NCBI Taxonomy" id="1329909"/>
    <lineage>
        <taxon>Bacteria</taxon>
        <taxon>Pseudomonadati</taxon>
        <taxon>Pseudomonadota</taxon>
        <taxon>Alphaproteobacteria</taxon>
        <taxon>Sphingomonadales</taxon>
        <taxon>Sphingomonadaceae</taxon>
        <taxon>Sphingobium</taxon>
    </lineage>
</organism>
<evidence type="ECO:0000256" key="3">
    <source>
        <dbReference type="SAM" id="SignalP"/>
    </source>
</evidence>
<comment type="similarity">
    <text evidence="1">Belongs to the esterase D family.</text>
</comment>
<feature type="chain" id="PRO_5004563172" description="Esterase" evidence="3">
    <location>
        <begin position="25"/>
        <end position="243"/>
    </location>
</feature>
<evidence type="ECO:0000313" key="4">
    <source>
        <dbReference type="EMBL" id="EQA99767.1"/>
    </source>
</evidence>
<dbReference type="InterPro" id="IPR000801">
    <property type="entry name" value="Esterase-like"/>
</dbReference>
<gene>
    <name evidence="4" type="ORF">L288_18960</name>
</gene>
<reference evidence="4 5" key="1">
    <citation type="journal article" date="2013" name="Genome Announc.">
        <title>Draft Genome Sequence of Sphingobium quisquiliarum Strain P25T, a Novel Hexachlorocyclohexane (HCH)-Degrading Bacterium Isolated from an HCH Dumpsite.</title>
        <authorList>
            <person name="Kumar Singh A."/>
            <person name="Sangwan N."/>
            <person name="Sharma A."/>
            <person name="Gupta V."/>
            <person name="Khurana J.P."/>
            <person name="Lal R."/>
        </authorList>
    </citation>
    <scope>NUCLEOTIDE SEQUENCE [LARGE SCALE GENOMIC DNA]</scope>
    <source>
        <strain evidence="4 5">P25</strain>
    </source>
</reference>
<proteinExistence type="inferred from homology"/>
<accession>T0GIB6</accession>
<evidence type="ECO:0008006" key="6">
    <source>
        <dbReference type="Google" id="ProtNLM"/>
    </source>
</evidence>
<dbReference type="Gene3D" id="3.40.50.1820">
    <property type="entry name" value="alpha/beta hydrolase"/>
    <property type="match status" value="1"/>
</dbReference>
<name>T0GIB6_9SPHN</name>
<dbReference type="Pfam" id="PF00756">
    <property type="entry name" value="Esterase"/>
    <property type="match status" value="1"/>
</dbReference>
<dbReference type="Proteomes" id="UP000015525">
    <property type="component" value="Unassembled WGS sequence"/>
</dbReference>
<dbReference type="EMBL" id="ATHO01000162">
    <property type="protein sequence ID" value="EQA99767.1"/>
    <property type="molecule type" value="Genomic_DNA"/>
</dbReference>
<dbReference type="AlphaFoldDB" id="T0GIB6"/>